<sequence length="246" mass="28073">MYPINSPNIPIVLGLPWLKIHSPSILWNQNSIQFESLFCKQNCLPRFATLNAVFSPPEDIDDSISEYSENQSSDSDEFYDTKSEQEVCQQIVTETKQTFKDSQVTPDASQTVTSILPPDPNKEDSLISTIPKEYLEYESVFSKKLANWYLKINYIQNIKTCEEDIPLEYKPVSGRPSVVSITKKGYLTEIQQNTLAKIKRNARKMRDKYLNGKKVLILGDEKYFPFSNPKISGNSGYYVSSNQDAP</sequence>
<dbReference type="Proteomes" id="UP000245699">
    <property type="component" value="Unassembled WGS sequence"/>
</dbReference>
<feature type="region of interest" description="Disordered" evidence="1">
    <location>
        <begin position="99"/>
        <end position="124"/>
    </location>
</feature>
<feature type="compositionally biased region" description="Polar residues" evidence="1">
    <location>
        <begin position="99"/>
        <end position="114"/>
    </location>
</feature>
<dbReference type="OrthoDB" id="3937069at2759"/>
<dbReference type="AlphaFoldDB" id="A0A2T9Z438"/>
<gene>
    <name evidence="2" type="ORF">BB559_000823</name>
</gene>
<organism evidence="2 3">
    <name type="scientific">Furculomyces boomerangus</name>
    <dbReference type="NCBI Taxonomy" id="61424"/>
    <lineage>
        <taxon>Eukaryota</taxon>
        <taxon>Fungi</taxon>
        <taxon>Fungi incertae sedis</taxon>
        <taxon>Zoopagomycota</taxon>
        <taxon>Kickxellomycotina</taxon>
        <taxon>Harpellomycetes</taxon>
        <taxon>Harpellales</taxon>
        <taxon>Harpellaceae</taxon>
        <taxon>Furculomyces</taxon>
    </lineage>
</organism>
<protein>
    <submittedName>
        <fullName evidence="2">Uncharacterized protein</fullName>
    </submittedName>
</protein>
<dbReference type="EMBL" id="MBFT01000044">
    <property type="protein sequence ID" value="PVU99311.1"/>
    <property type="molecule type" value="Genomic_DNA"/>
</dbReference>
<keyword evidence="3" id="KW-1185">Reference proteome</keyword>
<evidence type="ECO:0000313" key="2">
    <source>
        <dbReference type="EMBL" id="PVU99311.1"/>
    </source>
</evidence>
<evidence type="ECO:0000256" key="1">
    <source>
        <dbReference type="SAM" id="MobiDB-lite"/>
    </source>
</evidence>
<evidence type="ECO:0000313" key="3">
    <source>
        <dbReference type="Proteomes" id="UP000245699"/>
    </source>
</evidence>
<reference evidence="2 3" key="1">
    <citation type="journal article" date="2018" name="MBio">
        <title>Comparative Genomics Reveals the Core Gene Toolbox for the Fungus-Insect Symbiosis.</title>
        <authorList>
            <person name="Wang Y."/>
            <person name="Stata M."/>
            <person name="Wang W."/>
            <person name="Stajich J.E."/>
            <person name="White M.M."/>
            <person name="Moncalvo J.M."/>
        </authorList>
    </citation>
    <scope>NUCLEOTIDE SEQUENCE [LARGE SCALE GENOMIC DNA]</scope>
    <source>
        <strain evidence="2 3">AUS-77-4</strain>
    </source>
</reference>
<accession>A0A2T9Z438</accession>
<proteinExistence type="predicted"/>
<comment type="caution">
    <text evidence="2">The sequence shown here is derived from an EMBL/GenBank/DDBJ whole genome shotgun (WGS) entry which is preliminary data.</text>
</comment>
<feature type="region of interest" description="Disordered" evidence="1">
    <location>
        <begin position="61"/>
        <end position="80"/>
    </location>
</feature>
<name>A0A2T9Z438_9FUNG</name>